<evidence type="ECO:0000256" key="11">
    <source>
        <dbReference type="ARBA" id="ARBA00022763"/>
    </source>
</evidence>
<keyword evidence="5" id="KW-0515">Mutator protein</keyword>
<evidence type="ECO:0000256" key="1">
    <source>
        <dbReference type="ARBA" id="ARBA00001946"/>
    </source>
</evidence>
<keyword evidence="13" id="KW-0239">DNA-directed DNA polymerase</keyword>
<dbReference type="InterPro" id="IPR053848">
    <property type="entry name" value="IMS_HHH_1"/>
</dbReference>
<evidence type="ECO:0000256" key="6">
    <source>
        <dbReference type="ARBA" id="ARBA00022490"/>
    </source>
</evidence>
<dbReference type="CDD" id="cd03586">
    <property type="entry name" value="PolY_Pol_IV_kappa"/>
    <property type="match status" value="1"/>
</dbReference>
<dbReference type="Gene3D" id="3.40.1170.60">
    <property type="match status" value="1"/>
</dbReference>
<dbReference type="GO" id="GO:0046872">
    <property type="term" value="F:metal ion binding"/>
    <property type="evidence" value="ECO:0007669"/>
    <property type="project" value="UniProtKB-KW"/>
</dbReference>
<dbReference type="InterPro" id="IPR043128">
    <property type="entry name" value="Rev_trsase/Diguanyl_cyclase"/>
</dbReference>
<dbReference type="NCBIfam" id="NF003015">
    <property type="entry name" value="PRK03858.1"/>
    <property type="match status" value="1"/>
</dbReference>
<dbReference type="Pfam" id="PF11799">
    <property type="entry name" value="IMS_C"/>
    <property type="match status" value="1"/>
</dbReference>
<dbReference type="PANTHER" id="PTHR11076:SF33">
    <property type="entry name" value="DNA POLYMERASE KAPPA"/>
    <property type="match status" value="1"/>
</dbReference>
<dbReference type="FunFam" id="3.30.1490.100:FF:000004">
    <property type="entry name" value="DNA polymerase IV"/>
    <property type="match status" value="1"/>
</dbReference>
<keyword evidence="8" id="KW-0548">Nucleotidyltransferase</keyword>
<keyword evidence="10" id="KW-0479">Metal-binding</keyword>
<dbReference type="InterPro" id="IPR043502">
    <property type="entry name" value="DNA/RNA_pol_sf"/>
</dbReference>
<dbReference type="InterPro" id="IPR022880">
    <property type="entry name" value="DNApol_IV"/>
</dbReference>
<dbReference type="EC" id="2.7.7.7" evidence="4"/>
<dbReference type="GO" id="GO:0003684">
    <property type="term" value="F:damaged DNA binding"/>
    <property type="evidence" value="ECO:0007669"/>
    <property type="project" value="InterPro"/>
</dbReference>
<keyword evidence="15" id="KW-0234">DNA repair</keyword>
<gene>
    <name evidence="18" type="ORF">UFOPK3401_00824</name>
</gene>
<dbReference type="GO" id="GO:0006260">
    <property type="term" value="P:DNA replication"/>
    <property type="evidence" value="ECO:0007669"/>
    <property type="project" value="UniProtKB-KW"/>
</dbReference>
<dbReference type="InterPro" id="IPR036775">
    <property type="entry name" value="DNA_pol_Y-fam_lit_finger_sf"/>
</dbReference>
<evidence type="ECO:0000256" key="13">
    <source>
        <dbReference type="ARBA" id="ARBA00022932"/>
    </source>
</evidence>
<evidence type="ECO:0000256" key="3">
    <source>
        <dbReference type="ARBA" id="ARBA00010945"/>
    </source>
</evidence>
<keyword evidence="14" id="KW-0238">DNA-binding</keyword>
<dbReference type="GO" id="GO:0042276">
    <property type="term" value="P:error-prone translesion synthesis"/>
    <property type="evidence" value="ECO:0007669"/>
    <property type="project" value="TreeGrafter"/>
</dbReference>
<dbReference type="HAMAP" id="MF_01113">
    <property type="entry name" value="DNApol_IV"/>
    <property type="match status" value="1"/>
</dbReference>
<accession>A0A6J7DLA1</accession>
<dbReference type="Gene3D" id="3.30.1490.100">
    <property type="entry name" value="DNA polymerase, Y-family, little finger domain"/>
    <property type="match status" value="1"/>
</dbReference>
<evidence type="ECO:0000256" key="9">
    <source>
        <dbReference type="ARBA" id="ARBA00022705"/>
    </source>
</evidence>
<dbReference type="Gene3D" id="3.30.70.270">
    <property type="match status" value="1"/>
</dbReference>
<evidence type="ECO:0000313" key="18">
    <source>
        <dbReference type="EMBL" id="CAB4871311.1"/>
    </source>
</evidence>
<reference evidence="18" key="1">
    <citation type="submission" date="2020-05" db="EMBL/GenBank/DDBJ databases">
        <authorList>
            <person name="Chiriac C."/>
            <person name="Salcher M."/>
            <person name="Ghai R."/>
            <person name="Kavagutti S V."/>
        </authorList>
    </citation>
    <scope>NUCLEOTIDE SEQUENCE</scope>
</reference>
<dbReference type="InterPro" id="IPR001126">
    <property type="entry name" value="UmuC"/>
</dbReference>
<evidence type="ECO:0000256" key="14">
    <source>
        <dbReference type="ARBA" id="ARBA00023125"/>
    </source>
</evidence>
<keyword evidence="7" id="KW-0808">Transferase</keyword>
<protein>
    <recommendedName>
        <fullName evidence="4">DNA-directed DNA polymerase</fullName>
        <ecNumber evidence="4">2.7.7.7</ecNumber>
    </recommendedName>
</protein>
<proteinExistence type="inferred from homology"/>
<keyword evidence="11" id="KW-0227">DNA damage</keyword>
<comment type="catalytic activity">
    <reaction evidence="16">
        <text>DNA(n) + a 2'-deoxyribonucleoside 5'-triphosphate = DNA(n+1) + diphosphate</text>
        <dbReference type="Rhea" id="RHEA:22508"/>
        <dbReference type="Rhea" id="RHEA-COMP:17339"/>
        <dbReference type="Rhea" id="RHEA-COMP:17340"/>
        <dbReference type="ChEBI" id="CHEBI:33019"/>
        <dbReference type="ChEBI" id="CHEBI:61560"/>
        <dbReference type="ChEBI" id="CHEBI:173112"/>
        <dbReference type="EC" id="2.7.7.7"/>
    </reaction>
</comment>
<evidence type="ECO:0000256" key="7">
    <source>
        <dbReference type="ARBA" id="ARBA00022679"/>
    </source>
</evidence>
<evidence type="ECO:0000256" key="5">
    <source>
        <dbReference type="ARBA" id="ARBA00022457"/>
    </source>
</evidence>
<dbReference type="AlphaFoldDB" id="A0A6J7DLA1"/>
<evidence type="ECO:0000256" key="4">
    <source>
        <dbReference type="ARBA" id="ARBA00012417"/>
    </source>
</evidence>
<evidence type="ECO:0000256" key="15">
    <source>
        <dbReference type="ARBA" id="ARBA00023204"/>
    </source>
</evidence>
<evidence type="ECO:0000256" key="16">
    <source>
        <dbReference type="ARBA" id="ARBA00049244"/>
    </source>
</evidence>
<dbReference type="Pfam" id="PF21999">
    <property type="entry name" value="IMS_HHH_1"/>
    <property type="match status" value="1"/>
</dbReference>
<name>A0A6J7DLA1_9ZZZZ</name>
<dbReference type="PROSITE" id="PS50173">
    <property type="entry name" value="UMUC"/>
    <property type="match status" value="1"/>
</dbReference>
<dbReference type="NCBIfam" id="NF002677">
    <property type="entry name" value="PRK02406.1"/>
    <property type="match status" value="1"/>
</dbReference>
<keyword evidence="12" id="KW-0460">Magnesium</keyword>
<dbReference type="PANTHER" id="PTHR11076">
    <property type="entry name" value="DNA REPAIR POLYMERASE UMUC / TRANSFERASE FAMILY MEMBER"/>
    <property type="match status" value="1"/>
</dbReference>
<evidence type="ECO:0000256" key="10">
    <source>
        <dbReference type="ARBA" id="ARBA00022723"/>
    </source>
</evidence>
<comment type="cofactor">
    <cofactor evidence="1">
        <name>Mg(2+)</name>
        <dbReference type="ChEBI" id="CHEBI:18420"/>
    </cofactor>
</comment>
<keyword evidence="6" id="KW-0963">Cytoplasm</keyword>
<evidence type="ECO:0000259" key="17">
    <source>
        <dbReference type="PROSITE" id="PS50173"/>
    </source>
</evidence>
<comment type="subcellular location">
    <subcellularLocation>
        <location evidence="2">Cytoplasm</location>
    </subcellularLocation>
</comment>
<dbReference type="Pfam" id="PF00817">
    <property type="entry name" value="IMS"/>
    <property type="match status" value="1"/>
</dbReference>
<feature type="domain" description="UmuC" evidence="17">
    <location>
        <begin position="24"/>
        <end position="204"/>
    </location>
</feature>
<evidence type="ECO:0000256" key="2">
    <source>
        <dbReference type="ARBA" id="ARBA00004496"/>
    </source>
</evidence>
<keyword evidence="9" id="KW-0235">DNA replication</keyword>
<dbReference type="EMBL" id="CAFBLM010000032">
    <property type="protein sequence ID" value="CAB4871311.1"/>
    <property type="molecule type" value="Genomic_DNA"/>
</dbReference>
<dbReference type="InterPro" id="IPR050116">
    <property type="entry name" value="DNA_polymerase-Y"/>
</dbReference>
<dbReference type="GO" id="GO:0005829">
    <property type="term" value="C:cytosol"/>
    <property type="evidence" value="ECO:0007669"/>
    <property type="project" value="TreeGrafter"/>
</dbReference>
<dbReference type="SUPFAM" id="SSF56672">
    <property type="entry name" value="DNA/RNA polymerases"/>
    <property type="match status" value="1"/>
</dbReference>
<dbReference type="Gene3D" id="1.10.150.20">
    <property type="entry name" value="5' to 3' exonuclease, C-terminal subdomain"/>
    <property type="match status" value="1"/>
</dbReference>
<dbReference type="InterPro" id="IPR017961">
    <property type="entry name" value="DNA_pol_Y-fam_little_finger"/>
</dbReference>
<dbReference type="GO" id="GO:0006281">
    <property type="term" value="P:DNA repair"/>
    <property type="evidence" value="ECO:0007669"/>
    <property type="project" value="UniProtKB-KW"/>
</dbReference>
<dbReference type="GO" id="GO:0003887">
    <property type="term" value="F:DNA-directed DNA polymerase activity"/>
    <property type="evidence" value="ECO:0007669"/>
    <property type="project" value="UniProtKB-KW"/>
</dbReference>
<dbReference type="SUPFAM" id="SSF100879">
    <property type="entry name" value="Lesion bypass DNA polymerase (Y-family), little finger domain"/>
    <property type="match status" value="1"/>
</dbReference>
<dbReference type="GO" id="GO:0009432">
    <property type="term" value="P:SOS response"/>
    <property type="evidence" value="ECO:0007669"/>
    <property type="project" value="TreeGrafter"/>
</dbReference>
<organism evidence="18">
    <name type="scientific">freshwater metagenome</name>
    <dbReference type="NCBI Taxonomy" id="449393"/>
    <lineage>
        <taxon>unclassified sequences</taxon>
        <taxon>metagenomes</taxon>
        <taxon>ecological metagenomes</taxon>
    </lineage>
</organism>
<evidence type="ECO:0000256" key="12">
    <source>
        <dbReference type="ARBA" id="ARBA00022842"/>
    </source>
</evidence>
<evidence type="ECO:0000256" key="8">
    <source>
        <dbReference type="ARBA" id="ARBA00022695"/>
    </source>
</evidence>
<sequence length="410" mass="44089">MSRGRQVPQADSSAARGDDTDCTILHVDMDAFYASVELLDHPELVGTPVIVGGGTNRGVVLSATYEARALGVRSAMPVTQAQRICPQATFLAPHHARYAQVSKAVMEIFESFTPYVEPLALDEAFLDVSGALRRVGSAAHIGDLIRARVQAEQGITCSVGVATSKFVAKLATNAAKPDGLFVVPADQVLEFLHPLPVGALWGVGAKTEEQLVRLGLNTVGDVAHTSEKTLKRALGVATGEHLFALSWGRDDRAVIADNAERSIGAEHTFDQDVDDPAILHREILRLATRVAARLRKRGLVGRTVSIKVRFSDFTTITRSKTLEDRTDVSREISQAAQSLFDALGLQRARLRLVGVRIEGLAPAQGHSRQLLLDAPDQGWPEAERAIDAAVARFGPDVVKPATLIDPDSAQ</sequence>
<comment type="similarity">
    <text evidence="3">Belongs to the DNA polymerase type-Y family.</text>
</comment>